<reference evidence="11" key="1">
    <citation type="journal article" date="2014" name="Genome Announc.">
        <title>Draft Genome Sequence of Mycobacterium triplex DSM 44626.</title>
        <authorList>
            <person name="Sassi M."/>
            <person name="Croce O."/>
            <person name="Robert C."/>
            <person name="Raoult D."/>
            <person name="Drancourt M."/>
        </authorList>
    </citation>
    <scope>NUCLEOTIDE SEQUENCE [LARGE SCALE GENOMIC DNA]</scope>
    <source>
        <strain evidence="11">DSM 44626</strain>
    </source>
</reference>
<dbReference type="Pfam" id="PF08240">
    <property type="entry name" value="ADH_N"/>
    <property type="match status" value="1"/>
</dbReference>
<name>A0A024JWG1_9MYCO</name>
<evidence type="ECO:0000256" key="2">
    <source>
        <dbReference type="ARBA" id="ARBA00008072"/>
    </source>
</evidence>
<dbReference type="HOGENOM" id="CLU_026673_11_2_11"/>
<proteinExistence type="inferred from homology"/>
<comment type="cofactor">
    <cofactor evidence="1 9">
        <name>Zn(2+)</name>
        <dbReference type="ChEBI" id="CHEBI:29105"/>
    </cofactor>
</comment>
<evidence type="ECO:0000256" key="3">
    <source>
        <dbReference type="ARBA" id="ARBA00013190"/>
    </source>
</evidence>
<dbReference type="STRING" id="47839.BN973_02023"/>
<dbReference type="InterPro" id="IPR002328">
    <property type="entry name" value="ADH_Zn_CS"/>
</dbReference>
<evidence type="ECO:0000256" key="5">
    <source>
        <dbReference type="ARBA" id="ARBA00022833"/>
    </source>
</evidence>
<dbReference type="EC" id="1.1.1.1" evidence="3"/>
<evidence type="ECO:0000256" key="6">
    <source>
        <dbReference type="ARBA" id="ARBA00023002"/>
    </source>
</evidence>
<keyword evidence="4 9" id="KW-0479">Metal-binding</keyword>
<reference evidence="11" key="2">
    <citation type="submission" date="2014-04" db="EMBL/GenBank/DDBJ databases">
        <authorList>
            <person name="Urmite Genomes U."/>
        </authorList>
    </citation>
    <scope>NUCLEOTIDE SEQUENCE</scope>
    <source>
        <strain evidence="11">DSM 44626</strain>
    </source>
</reference>
<dbReference type="GO" id="GO:0008270">
    <property type="term" value="F:zinc ion binding"/>
    <property type="evidence" value="ECO:0007669"/>
    <property type="project" value="InterPro"/>
</dbReference>
<comment type="catalytic activity">
    <reaction evidence="8">
        <text>a primary alcohol + NAD(+) = an aldehyde + NADH + H(+)</text>
        <dbReference type="Rhea" id="RHEA:10736"/>
        <dbReference type="ChEBI" id="CHEBI:15378"/>
        <dbReference type="ChEBI" id="CHEBI:15734"/>
        <dbReference type="ChEBI" id="CHEBI:17478"/>
        <dbReference type="ChEBI" id="CHEBI:57540"/>
        <dbReference type="ChEBI" id="CHEBI:57945"/>
        <dbReference type="EC" id="1.1.1.1"/>
    </reaction>
</comment>
<evidence type="ECO:0000256" key="7">
    <source>
        <dbReference type="ARBA" id="ARBA00049164"/>
    </source>
</evidence>
<gene>
    <name evidence="11" type="ORF">BN973_02023</name>
</gene>
<feature type="domain" description="Enoyl reductase (ER)" evidence="10">
    <location>
        <begin position="10"/>
        <end position="354"/>
    </location>
</feature>
<dbReference type="SUPFAM" id="SSF51735">
    <property type="entry name" value="NAD(P)-binding Rossmann-fold domains"/>
    <property type="match status" value="1"/>
</dbReference>
<comment type="similarity">
    <text evidence="2 9">Belongs to the zinc-containing alcohol dehydrogenase family.</text>
</comment>
<dbReference type="Pfam" id="PF00107">
    <property type="entry name" value="ADH_zinc_N"/>
    <property type="match status" value="1"/>
</dbReference>
<organism evidence="11">
    <name type="scientific">Mycobacterium triplex</name>
    <dbReference type="NCBI Taxonomy" id="47839"/>
    <lineage>
        <taxon>Bacteria</taxon>
        <taxon>Bacillati</taxon>
        <taxon>Actinomycetota</taxon>
        <taxon>Actinomycetes</taxon>
        <taxon>Mycobacteriales</taxon>
        <taxon>Mycobacteriaceae</taxon>
        <taxon>Mycobacterium</taxon>
        <taxon>Mycobacterium simiae complex</taxon>
    </lineage>
</organism>
<keyword evidence="5 9" id="KW-0862">Zinc</keyword>
<evidence type="ECO:0000313" key="11">
    <source>
        <dbReference type="EMBL" id="CDO87667.1"/>
    </source>
</evidence>
<dbReference type="Gene3D" id="3.40.50.720">
    <property type="entry name" value="NAD(P)-binding Rossmann-like Domain"/>
    <property type="match status" value="1"/>
</dbReference>
<evidence type="ECO:0000256" key="8">
    <source>
        <dbReference type="ARBA" id="ARBA00049243"/>
    </source>
</evidence>
<dbReference type="PROSITE" id="PS00059">
    <property type="entry name" value="ADH_ZINC"/>
    <property type="match status" value="1"/>
</dbReference>
<dbReference type="EMBL" id="HG964446">
    <property type="protein sequence ID" value="CDO87667.1"/>
    <property type="molecule type" value="Genomic_DNA"/>
</dbReference>
<dbReference type="AlphaFoldDB" id="A0A024JWG1"/>
<dbReference type="InterPro" id="IPR036291">
    <property type="entry name" value="NAD(P)-bd_dom_sf"/>
</dbReference>
<dbReference type="PANTHER" id="PTHR42940:SF8">
    <property type="entry name" value="VACUOLAR PROTEIN SORTING-ASSOCIATED PROTEIN 11"/>
    <property type="match status" value="1"/>
</dbReference>
<dbReference type="Proteomes" id="UP000028880">
    <property type="component" value="Unassembled WGS sequence"/>
</dbReference>
<dbReference type="InterPro" id="IPR013149">
    <property type="entry name" value="ADH-like_C"/>
</dbReference>
<protein>
    <recommendedName>
        <fullName evidence="3">alcohol dehydrogenase</fullName>
        <ecNumber evidence="3">1.1.1.1</ecNumber>
    </recommendedName>
</protein>
<sequence>MKMRAARMHAYNEPLRLEEIPVPDFGPNEVLVKVAAAGMCRSDYQLVDGYFREGFPLTFPITPGHEVAGRVHAVGADVPASAGLSEGTLVVVNPNWGDGRCRQCHEGNEQLCAAGQLAGFGPPGGFAEYMPVQARHVIAVPEQADHTPRTLAPLTDAGLTPYRGMKKLAAAGKLGGGRTVVVNGIGGLGGYGVQYARLLGGGATVVAFARNDDKLAIAKENGAHHTVNTRNKTAEEVQNELEDLTGRREVDAVLDCAGAKESLELGFSILGKEGALTCVGLIGQHGAQVPIFPFVSGEKSYSGSFWGNHNDLTEVLALAGQGLIKHHIIPVDLDDINERLDALGRGDVVGRAVVVFD</sequence>
<evidence type="ECO:0000256" key="9">
    <source>
        <dbReference type="RuleBase" id="RU361277"/>
    </source>
</evidence>
<dbReference type="InterPro" id="IPR020843">
    <property type="entry name" value="ER"/>
</dbReference>
<dbReference type="OrthoDB" id="3567264at2"/>
<dbReference type="RefSeq" id="WP_084163354.1">
    <property type="nucleotide sequence ID" value="NZ_HG964446.1"/>
</dbReference>
<dbReference type="Gene3D" id="3.90.180.10">
    <property type="entry name" value="Medium-chain alcohol dehydrogenases, catalytic domain"/>
    <property type="match status" value="1"/>
</dbReference>
<dbReference type="SMART" id="SM00829">
    <property type="entry name" value="PKS_ER"/>
    <property type="match status" value="1"/>
</dbReference>
<evidence type="ECO:0000259" key="10">
    <source>
        <dbReference type="SMART" id="SM00829"/>
    </source>
</evidence>
<evidence type="ECO:0000256" key="4">
    <source>
        <dbReference type="ARBA" id="ARBA00022723"/>
    </source>
</evidence>
<evidence type="ECO:0000256" key="1">
    <source>
        <dbReference type="ARBA" id="ARBA00001947"/>
    </source>
</evidence>
<dbReference type="InterPro" id="IPR011032">
    <property type="entry name" value="GroES-like_sf"/>
</dbReference>
<dbReference type="PANTHER" id="PTHR42940">
    <property type="entry name" value="ALCOHOL DEHYDROGENASE 1-RELATED"/>
    <property type="match status" value="1"/>
</dbReference>
<dbReference type="eggNOG" id="COG1064">
    <property type="taxonomic scope" value="Bacteria"/>
</dbReference>
<dbReference type="CDD" id="cd05284">
    <property type="entry name" value="arabinose_DH_like"/>
    <property type="match status" value="1"/>
</dbReference>
<dbReference type="InterPro" id="IPR013154">
    <property type="entry name" value="ADH-like_N"/>
</dbReference>
<comment type="catalytic activity">
    <reaction evidence="7">
        <text>a secondary alcohol + NAD(+) = a ketone + NADH + H(+)</text>
        <dbReference type="Rhea" id="RHEA:10740"/>
        <dbReference type="ChEBI" id="CHEBI:15378"/>
        <dbReference type="ChEBI" id="CHEBI:17087"/>
        <dbReference type="ChEBI" id="CHEBI:35681"/>
        <dbReference type="ChEBI" id="CHEBI:57540"/>
        <dbReference type="ChEBI" id="CHEBI:57945"/>
        <dbReference type="EC" id="1.1.1.1"/>
    </reaction>
</comment>
<dbReference type="GO" id="GO:0004022">
    <property type="term" value="F:alcohol dehydrogenase (NAD+) activity"/>
    <property type="evidence" value="ECO:0007669"/>
    <property type="project" value="UniProtKB-EC"/>
</dbReference>
<dbReference type="SUPFAM" id="SSF50129">
    <property type="entry name" value="GroES-like"/>
    <property type="match status" value="1"/>
</dbReference>
<accession>A0A024JWG1</accession>
<keyword evidence="6" id="KW-0560">Oxidoreductase</keyword>